<evidence type="ECO:0000259" key="2">
    <source>
        <dbReference type="Pfam" id="PF20789"/>
    </source>
</evidence>
<reference evidence="3 4" key="1">
    <citation type="submission" date="2024-10" db="EMBL/GenBank/DDBJ databases">
        <title>The Natural Products Discovery Center: Release of the First 8490 Sequenced Strains for Exploring Actinobacteria Biosynthetic Diversity.</title>
        <authorList>
            <person name="Kalkreuter E."/>
            <person name="Kautsar S.A."/>
            <person name="Yang D."/>
            <person name="Bader C.D."/>
            <person name="Teijaro C.N."/>
            <person name="Fluegel L."/>
            <person name="Davis C.M."/>
            <person name="Simpson J.R."/>
            <person name="Lauterbach L."/>
            <person name="Steele A.D."/>
            <person name="Gui C."/>
            <person name="Meng S."/>
            <person name="Li G."/>
            <person name="Viehrig K."/>
            <person name="Ye F."/>
            <person name="Su P."/>
            <person name="Kiefer A.F."/>
            <person name="Nichols A."/>
            <person name="Cepeda A.J."/>
            <person name="Yan W."/>
            <person name="Fan B."/>
            <person name="Jiang Y."/>
            <person name="Adhikari A."/>
            <person name="Zheng C.-J."/>
            <person name="Schuster L."/>
            <person name="Cowan T.M."/>
            <person name="Smanski M.J."/>
            <person name="Chevrette M.G."/>
            <person name="De Carvalho L.P.S."/>
            <person name="Shen B."/>
        </authorList>
    </citation>
    <scope>NUCLEOTIDE SEQUENCE [LARGE SCALE GENOMIC DNA]</scope>
    <source>
        <strain evidence="3 4">NPDC004119</strain>
    </source>
</reference>
<evidence type="ECO:0000313" key="3">
    <source>
        <dbReference type="EMBL" id="MFF0501271.1"/>
    </source>
</evidence>
<feature type="domain" description="Acyl-CoA thioesterase-like N-terminal HotDog" evidence="1">
    <location>
        <begin position="31"/>
        <end position="109"/>
    </location>
</feature>
<protein>
    <submittedName>
        <fullName evidence="3">Thioesterase family protein</fullName>
    </submittedName>
</protein>
<sequence>MTRDKDRGTIMGFFTRQGEAFVAQELAISGWAPTQLGGHAVCGLLARQLETHCPEGYQPARLTVDLFRPVRNQPVEVRSEIVRQGKRITVADAVIVQDGEPVVRSSAVFLVRGVEPPGRIWNNTPDLPMPHPVQDSPHGSPPLFKSGDRDWTHDFAVNQNADRKTAWMVLPSLVEGEQISPFQRAAMIGDMTNHVCHWGSDGAGYINADMTLTLARLPIGHEIGIRAENTLAADGISLGSAALYDRSGAVGGSVVTALSNPRRQIDYAAAEKS</sequence>
<dbReference type="CDD" id="cd03443">
    <property type="entry name" value="PaaI_thioesterase"/>
    <property type="match status" value="1"/>
</dbReference>
<dbReference type="Pfam" id="PF20789">
    <property type="entry name" value="4HBT_3C"/>
    <property type="match status" value="1"/>
</dbReference>
<dbReference type="InterPro" id="IPR042171">
    <property type="entry name" value="Acyl-CoA_hotdog"/>
</dbReference>
<dbReference type="Gene3D" id="2.40.160.210">
    <property type="entry name" value="Acyl-CoA thioesterase, double hotdog domain"/>
    <property type="match status" value="1"/>
</dbReference>
<feature type="domain" description="Acyl-CoA thioesterase-like C-terminal" evidence="2">
    <location>
        <begin position="141"/>
        <end position="251"/>
    </location>
</feature>
<dbReference type="InterPro" id="IPR049449">
    <property type="entry name" value="TesB_ACOT8-like_N"/>
</dbReference>
<keyword evidence="4" id="KW-1185">Reference proteome</keyword>
<dbReference type="InterPro" id="IPR049450">
    <property type="entry name" value="ACOT8-like_C"/>
</dbReference>
<dbReference type="SUPFAM" id="SSF54637">
    <property type="entry name" value="Thioesterase/thiol ester dehydrase-isomerase"/>
    <property type="match status" value="1"/>
</dbReference>
<organism evidence="3 4">
    <name type="scientific">Nocardia aobensis</name>
    <dbReference type="NCBI Taxonomy" id="257277"/>
    <lineage>
        <taxon>Bacteria</taxon>
        <taxon>Bacillati</taxon>
        <taxon>Actinomycetota</taxon>
        <taxon>Actinomycetes</taxon>
        <taxon>Mycobacteriales</taxon>
        <taxon>Nocardiaceae</taxon>
        <taxon>Nocardia</taxon>
    </lineage>
</organism>
<comment type="caution">
    <text evidence="3">The sequence shown here is derived from an EMBL/GenBank/DDBJ whole genome shotgun (WGS) entry which is preliminary data.</text>
</comment>
<dbReference type="RefSeq" id="WP_387401171.1">
    <property type="nucleotide sequence ID" value="NZ_JBIAMT010000008.1"/>
</dbReference>
<evidence type="ECO:0000259" key="1">
    <source>
        <dbReference type="Pfam" id="PF13622"/>
    </source>
</evidence>
<gene>
    <name evidence="3" type="ORF">ACFYU5_33085</name>
</gene>
<dbReference type="InterPro" id="IPR029069">
    <property type="entry name" value="HotDog_dom_sf"/>
</dbReference>
<proteinExistence type="predicted"/>
<name>A0ABW6PDM4_9NOCA</name>
<evidence type="ECO:0000313" key="4">
    <source>
        <dbReference type="Proteomes" id="UP001601442"/>
    </source>
</evidence>
<accession>A0ABW6PDM4</accession>
<dbReference type="Pfam" id="PF13622">
    <property type="entry name" value="4HBT_3"/>
    <property type="match status" value="1"/>
</dbReference>
<dbReference type="EMBL" id="JBIAMT010000008">
    <property type="protein sequence ID" value="MFF0501271.1"/>
    <property type="molecule type" value="Genomic_DNA"/>
</dbReference>
<dbReference type="Proteomes" id="UP001601442">
    <property type="component" value="Unassembled WGS sequence"/>
</dbReference>